<name>I4C2K8_DESTA</name>
<keyword evidence="3 7" id="KW-0812">Transmembrane</keyword>
<dbReference type="KEGG" id="dti:Desti_1085"/>
<dbReference type="PANTHER" id="PTHR30572:SF4">
    <property type="entry name" value="ABC TRANSPORTER PERMEASE YTRF"/>
    <property type="match status" value="1"/>
</dbReference>
<keyword evidence="2" id="KW-1003">Cell membrane</keyword>
<protein>
    <submittedName>
        <fullName evidence="10">ABC-type antimicrobial peptide transport system, permease component</fullName>
    </submittedName>
</protein>
<evidence type="ECO:0000256" key="7">
    <source>
        <dbReference type="SAM" id="Phobius"/>
    </source>
</evidence>
<keyword evidence="4 7" id="KW-1133">Transmembrane helix</keyword>
<comment type="similarity">
    <text evidence="6">Belongs to the ABC-4 integral membrane protein family.</text>
</comment>
<dbReference type="GO" id="GO:0022857">
    <property type="term" value="F:transmembrane transporter activity"/>
    <property type="evidence" value="ECO:0007669"/>
    <property type="project" value="TreeGrafter"/>
</dbReference>
<dbReference type="InterPro" id="IPR050250">
    <property type="entry name" value="Macrolide_Exporter_MacB"/>
</dbReference>
<evidence type="ECO:0000256" key="1">
    <source>
        <dbReference type="ARBA" id="ARBA00004651"/>
    </source>
</evidence>
<keyword evidence="11" id="KW-1185">Reference proteome</keyword>
<evidence type="ECO:0000313" key="11">
    <source>
        <dbReference type="Proteomes" id="UP000006055"/>
    </source>
</evidence>
<evidence type="ECO:0000256" key="5">
    <source>
        <dbReference type="ARBA" id="ARBA00023136"/>
    </source>
</evidence>
<evidence type="ECO:0000256" key="4">
    <source>
        <dbReference type="ARBA" id="ARBA00022989"/>
    </source>
</evidence>
<accession>I4C2K8</accession>
<dbReference type="HOGENOM" id="CLU_000604_8_0_7"/>
<dbReference type="EMBL" id="CP003360">
    <property type="protein sequence ID" value="AFM23799.1"/>
    <property type="molecule type" value="Genomic_DNA"/>
</dbReference>
<dbReference type="OrthoDB" id="9802264at2"/>
<dbReference type="STRING" id="706587.Desti_1085"/>
<evidence type="ECO:0000313" key="10">
    <source>
        <dbReference type="EMBL" id="AFM23799.1"/>
    </source>
</evidence>
<dbReference type="PANTHER" id="PTHR30572">
    <property type="entry name" value="MEMBRANE COMPONENT OF TRANSPORTER-RELATED"/>
    <property type="match status" value="1"/>
</dbReference>
<feature type="transmembrane region" description="Helical" evidence="7">
    <location>
        <begin position="323"/>
        <end position="344"/>
    </location>
</feature>
<feature type="transmembrane region" description="Helical" evidence="7">
    <location>
        <begin position="356"/>
        <end position="378"/>
    </location>
</feature>
<evidence type="ECO:0000259" key="9">
    <source>
        <dbReference type="Pfam" id="PF12704"/>
    </source>
</evidence>
<gene>
    <name evidence="10" type="ordered locus">Desti_1085</name>
</gene>
<evidence type="ECO:0000259" key="8">
    <source>
        <dbReference type="Pfam" id="PF02687"/>
    </source>
</evidence>
<dbReference type="eggNOG" id="COG0577">
    <property type="taxonomic scope" value="Bacteria"/>
</dbReference>
<dbReference type="InterPro" id="IPR025857">
    <property type="entry name" value="MacB_PCD"/>
</dbReference>
<evidence type="ECO:0000256" key="2">
    <source>
        <dbReference type="ARBA" id="ARBA00022475"/>
    </source>
</evidence>
<dbReference type="GO" id="GO:0005886">
    <property type="term" value="C:plasma membrane"/>
    <property type="evidence" value="ECO:0007669"/>
    <property type="project" value="UniProtKB-SubCell"/>
</dbReference>
<proteinExistence type="inferred from homology"/>
<feature type="domain" description="MacB-like periplasmic core" evidence="9">
    <location>
        <begin position="24"/>
        <end position="233"/>
    </location>
</feature>
<reference evidence="11" key="1">
    <citation type="submission" date="2012-06" db="EMBL/GenBank/DDBJ databases">
        <title>Complete sequence of chromosome of Desulfomonile tiedjei DSM 6799.</title>
        <authorList>
            <person name="Lucas S."/>
            <person name="Copeland A."/>
            <person name="Lapidus A."/>
            <person name="Glavina del Rio T."/>
            <person name="Dalin E."/>
            <person name="Tice H."/>
            <person name="Bruce D."/>
            <person name="Goodwin L."/>
            <person name="Pitluck S."/>
            <person name="Peters L."/>
            <person name="Ovchinnikova G."/>
            <person name="Zeytun A."/>
            <person name="Lu M."/>
            <person name="Kyrpides N."/>
            <person name="Mavromatis K."/>
            <person name="Ivanova N."/>
            <person name="Brettin T."/>
            <person name="Detter J.C."/>
            <person name="Han C."/>
            <person name="Larimer F."/>
            <person name="Land M."/>
            <person name="Hauser L."/>
            <person name="Markowitz V."/>
            <person name="Cheng J.-F."/>
            <person name="Hugenholtz P."/>
            <person name="Woyke T."/>
            <person name="Wu D."/>
            <person name="Spring S."/>
            <person name="Schroeder M."/>
            <person name="Brambilla E."/>
            <person name="Klenk H.-P."/>
            <person name="Eisen J.A."/>
        </authorList>
    </citation>
    <scope>NUCLEOTIDE SEQUENCE [LARGE SCALE GENOMIC DNA]</scope>
    <source>
        <strain evidence="11">ATCC 49306 / DSM 6799 / DCB-1</strain>
    </source>
</reference>
<feature type="transmembrane region" description="Helical" evidence="7">
    <location>
        <begin position="269"/>
        <end position="294"/>
    </location>
</feature>
<evidence type="ECO:0000256" key="3">
    <source>
        <dbReference type="ARBA" id="ARBA00022692"/>
    </source>
</evidence>
<feature type="transmembrane region" description="Helical" evidence="7">
    <location>
        <begin position="21"/>
        <end position="42"/>
    </location>
</feature>
<evidence type="ECO:0000256" key="6">
    <source>
        <dbReference type="ARBA" id="ARBA00038076"/>
    </source>
</evidence>
<dbReference type="Proteomes" id="UP000006055">
    <property type="component" value="Chromosome"/>
</dbReference>
<dbReference type="AlphaFoldDB" id="I4C2K8"/>
<organism evidence="10 11">
    <name type="scientific">Desulfomonile tiedjei (strain ATCC 49306 / DSM 6799 / DCB-1)</name>
    <dbReference type="NCBI Taxonomy" id="706587"/>
    <lineage>
        <taxon>Bacteria</taxon>
        <taxon>Pseudomonadati</taxon>
        <taxon>Thermodesulfobacteriota</taxon>
        <taxon>Desulfomonilia</taxon>
        <taxon>Desulfomonilales</taxon>
        <taxon>Desulfomonilaceae</taxon>
        <taxon>Desulfomonile</taxon>
    </lineage>
</organism>
<feature type="domain" description="ABC3 transporter permease C-terminal" evidence="8">
    <location>
        <begin position="274"/>
        <end position="387"/>
    </location>
</feature>
<dbReference type="Pfam" id="PF12704">
    <property type="entry name" value="MacB_PCD"/>
    <property type="match status" value="1"/>
</dbReference>
<sequence length="395" mass="43267">MLLIDLLETSIRQIYRNKRRYKGAVIGTALGIAGLIVVATIGESVESAIGRNLEMLGSATIVKAAWDHRSQTWHKGQYYESDVVQLRQLPGIMQVSPTVWKAREQIDFQKSNMKARIGGVEANFFETLHLPVAKGRSILPPDAKERRQICIIGETIEKEFFHDGHAVGNAILVQGLSFEVIGVLGGTEDPEYMETVLIPLTVAKTKLKNMTEITDIYIRAIDWDAAPQVHRAATYLLRKNHPGYAEAMQITYYADRISAIKTVVLIFKLFLYGAIAVTLILGGLGITNVMLAIVNERTREIGLREALGATEPMIMRQFLCESLAVSLVGASIGITVGITMVQTLNSVIGTYANNSVFVISIFLAVAIGIILGVVSGLIPARRAGKLNAVEAMKFE</sequence>
<dbReference type="Pfam" id="PF02687">
    <property type="entry name" value="FtsX"/>
    <property type="match status" value="1"/>
</dbReference>
<comment type="subcellular location">
    <subcellularLocation>
        <location evidence="1">Cell membrane</location>
        <topology evidence="1">Multi-pass membrane protein</topology>
    </subcellularLocation>
</comment>
<dbReference type="RefSeq" id="WP_014808952.1">
    <property type="nucleotide sequence ID" value="NC_018025.1"/>
</dbReference>
<keyword evidence="5 7" id="KW-0472">Membrane</keyword>
<dbReference type="InterPro" id="IPR003838">
    <property type="entry name" value="ABC3_permease_C"/>
</dbReference>